<dbReference type="EMBL" id="JAVFHQ010000073">
    <property type="protein sequence ID" value="KAK4540150.1"/>
    <property type="molecule type" value="Genomic_DNA"/>
</dbReference>
<dbReference type="Proteomes" id="UP001324427">
    <property type="component" value="Unassembled WGS sequence"/>
</dbReference>
<dbReference type="AlphaFoldDB" id="A0AAV9J652"/>
<comment type="caution">
    <text evidence="1">The sequence shown here is derived from an EMBL/GenBank/DDBJ whole genome shotgun (WGS) entry which is preliminary data.</text>
</comment>
<reference evidence="1 2" key="1">
    <citation type="submission" date="2021-11" db="EMBL/GenBank/DDBJ databases">
        <title>Black yeast isolated from Biological Soil Crust.</title>
        <authorList>
            <person name="Kurbessoian T."/>
        </authorList>
    </citation>
    <scope>NUCLEOTIDE SEQUENCE [LARGE SCALE GENOMIC DNA]</scope>
    <source>
        <strain evidence="1 2">CCFEE 5522</strain>
    </source>
</reference>
<gene>
    <name evidence="1" type="ORF">LTR36_009736</name>
</gene>
<sequence length="358" mass="40976">MEVLRRVLRFCRLTKEAAPSQPPKKCILFMLPAEIRNKIFEDVFEIEDYGTRGPDRLRALELLFPNPDDLVRDPSRAIIGRFEQLRSFNERSDLCWLGQINLDPLFTCKQLYNELRPFAYNMRGLDYVRFERLHYRDAKHDARAVSDRLGTVLWWPTDEADYQTHLSATRIRCHHLWGATATPEKYISVSDMWQLIHGQAASLVVLPDPAPAAGQAVASPTPASWDVLSNWNRTKQDWSVDWPAMRVTARGNLLLASWAPRHGVDGRAAAYTHLHYRGHGLVYNMRTREVITCSVHWRDFKDFVAASSPGDTAALVGNMSFVQRWIDMLIQDVDPGRGDAVGPAPRLPRRINDCLQDD</sequence>
<proteinExistence type="predicted"/>
<organism evidence="1 2">
    <name type="scientific">Oleoguttula mirabilis</name>
    <dbReference type="NCBI Taxonomy" id="1507867"/>
    <lineage>
        <taxon>Eukaryota</taxon>
        <taxon>Fungi</taxon>
        <taxon>Dikarya</taxon>
        <taxon>Ascomycota</taxon>
        <taxon>Pezizomycotina</taxon>
        <taxon>Dothideomycetes</taxon>
        <taxon>Dothideomycetidae</taxon>
        <taxon>Mycosphaerellales</taxon>
        <taxon>Teratosphaeriaceae</taxon>
        <taxon>Oleoguttula</taxon>
    </lineage>
</organism>
<protein>
    <submittedName>
        <fullName evidence="1">Uncharacterized protein</fullName>
    </submittedName>
</protein>
<evidence type="ECO:0000313" key="2">
    <source>
        <dbReference type="Proteomes" id="UP001324427"/>
    </source>
</evidence>
<evidence type="ECO:0000313" key="1">
    <source>
        <dbReference type="EMBL" id="KAK4540150.1"/>
    </source>
</evidence>
<keyword evidence="2" id="KW-1185">Reference proteome</keyword>
<name>A0AAV9J652_9PEZI</name>
<accession>A0AAV9J652</accession>